<evidence type="ECO:0000256" key="1">
    <source>
        <dbReference type="SAM" id="MobiDB-lite"/>
    </source>
</evidence>
<feature type="compositionally biased region" description="Acidic residues" evidence="1">
    <location>
        <begin position="35"/>
        <end position="45"/>
    </location>
</feature>
<proteinExistence type="predicted"/>
<dbReference type="AlphaFoldDB" id="A0A834KUV7"/>
<protein>
    <submittedName>
        <fullName evidence="2">Uncharacterized protein</fullName>
    </submittedName>
</protein>
<feature type="compositionally biased region" description="Basic and acidic residues" evidence="1">
    <location>
        <begin position="22"/>
        <end position="34"/>
    </location>
</feature>
<reference evidence="2" key="1">
    <citation type="journal article" date="2020" name="G3 (Bethesda)">
        <title>High-Quality Assemblies for Three Invasive Social Wasps from the &lt;i&gt;Vespula&lt;/i&gt; Genus.</title>
        <authorList>
            <person name="Harrop T.W.R."/>
            <person name="Guhlin J."/>
            <person name="McLaughlin G.M."/>
            <person name="Permina E."/>
            <person name="Stockwell P."/>
            <person name="Gilligan J."/>
            <person name="Le Lec M.F."/>
            <person name="Gruber M.A.M."/>
            <person name="Quinn O."/>
            <person name="Lovegrove M."/>
            <person name="Duncan E.J."/>
            <person name="Remnant E.J."/>
            <person name="Van Eeckhoven J."/>
            <person name="Graham B."/>
            <person name="Knapp R.A."/>
            <person name="Langford K.W."/>
            <person name="Kronenberg Z."/>
            <person name="Press M.O."/>
            <person name="Eacker S.M."/>
            <person name="Wilson-Rankin E.E."/>
            <person name="Purcell J."/>
            <person name="Lester P.J."/>
            <person name="Dearden P.K."/>
        </authorList>
    </citation>
    <scope>NUCLEOTIDE SEQUENCE</scope>
    <source>
        <strain evidence="2">Volc-1</strain>
    </source>
</reference>
<evidence type="ECO:0000313" key="3">
    <source>
        <dbReference type="Proteomes" id="UP000600918"/>
    </source>
</evidence>
<dbReference type="EMBL" id="JACSDY010000013">
    <property type="protein sequence ID" value="KAF7410626.1"/>
    <property type="molecule type" value="Genomic_DNA"/>
</dbReference>
<gene>
    <name evidence="2" type="ORF">H0235_013233</name>
</gene>
<organism evidence="2 3">
    <name type="scientific">Vespula pensylvanica</name>
    <name type="common">Western yellow jacket</name>
    <name type="synonym">Wasp</name>
    <dbReference type="NCBI Taxonomy" id="30213"/>
    <lineage>
        <taxon>Eukaryota</taxon>
        <taxon>Metazoa</taxon>
        <taxon>Ecdysozoa</taxon>
        <taxon>Arthropoda</taxon>
        <taxon>Hexapoda</taxon>
        <taxon>Insecta</taxon>
        <taxon>Pterygota</taxon>
        <taxon>Neoptera</taxon>
        <taxon>Endopterygota</taxon>
        <taxon>Hymenoptera</taxon>
        <taxon>Apocrita</taxon>
        <taxon>Aculeata</taxon>
        <taxon>Vespoidea</taxon>
        <taxon>Vespidae</taxon>
        <taxon>Vespinae</taxon>
        <taxon>Vespula</taxon>
    </lineage>
</organism>
<comment type="caution">
    <text evidence="2">The sequence shown here is derived from an EMBL/GenBank/DDBJ whole genome shotgun (WGS) entry which is preliminary data.</text>
</comment>
<keyword evidence="3" id="KW-1185">Reference proteome</keyword>
<accession>A0A834KUV7</accession>
<name>A0A834KUV7_VESPE</name>
<evidence type="ECO:0000313" key="2">
    <source>
        <dbReference type="EMBL" id="KAF7410626.1"/>
    </source>
</evidence>
<dbReference type="Proteomes" id="UP000600918">
    <property type="component" value="Unassembled WGS sequence"/>
</dbReference>
<sequence>MHAILWILQEEDNSNGTLGGKIKKDEKGERRQEEKQEEAEEEEQEEKERERDGIEAELAIDFLQKASL</sequence>
<feature type="region of interest" description="Disordered" evidence="1">
    <location>
        <begin position="1"/>
        <end position="55"/>
    </location>
</feature>